<reference evidence="3 4" key="1">
    <citation type="submission" date="2017-11" db="EMBL/GenBank/DDBJ databases">
        <title>De-novo sequencing of pomegranate (Punica granatum L.) genome.</title>
        <authorList>
            <person name="Akparov Z."/>
            <person name="Amiraslanov A."/>
            <person name="Hajiyeva S."/>
            <person name="Abbasov M."/>
            <person name="Kaur K."/>
            <person name="Hamwieh A."/>
            <person name="Solovyev V."/>
            <person name="Salamov A."/>
            <person name="Braich B."/>
            <person name="Kosarev P."/>
            <person name="Mahmoud A."/>
            <person name="Hajiyev E."/>
            <person name="Babayeva S."/>
            <person name="Izzatullayeva V."/>
            <person name="Mammadov A."/>
            <person name="Mammadov A."/>
            <person name="Sharifova S."/>
            <person name="Ojaghi J."/>
            <person name="Eynullazada K."/>
            <person name="Bayramov B."/>
            <person name="Abdulazimova A."/>
            <person name="Shahmuradov I."/>
        </authorList>
    </citation>
    <scope>NUCLEOTIDE SEQUENCE [LARGE SCALE GENOMIC DNA]</scope>
    <source>
        <strain evidence="4">cv. AG2017</strain>
        <tissue evidence="3">Leaf</tissue>
    </source>
</reference>
<evidence type="ECO:0000256" key="1">
    <source>
        <dbReference type="ARBA" id="ARBA00004141"/>
    </source>
</evidence>
<evidence type="ECO:0000259" key="2">
    <source>
        <dbReference type="Pfam" id="PF12076"/>
    </source>
</evidence>
<dbReference type="GO" id="GO:0016020">
    <property type="term" value="C:membrane"/>
    <property type="evidence" value="ECO:0007669"/>
    <property type="project" value="UniProtKB-SubCell"/>
</dbReference>
<comment type="subcellular location">
    <subcellularLocation>
        <location evidence="1">Membrane</location>
        <topology evidence="1">Multi-pass membrane protein</topology>
    </subcellularLocation>
</comment>
<dbReference type="InterPro" id="IPR021940">
    <property type="entry name" value="CER1-like_C"/>
</dbReference>
<name>A0A2I0HEG1_PUNGR</name>
<accession>A0A2I0HEG1</accession>
<protein>
    <recommendedName>
        <fullName evidence="2">Very-long-chain aldehyde decarbonylase CER1-like C-terminal domain-containing protein</fullName>
    </recommendedName>
</protein>
<sequence>GEELNGNGELYIKKHRKLRIKLVDGSSLAVAIVLKSIPKGTSQVLLCGKLNKVASALAKALCQSGVQVCAANENDLEKLKESVDSKFGRNLVHSTSYSPK</sequence>
<proteinExistence type="predicted"/>
<dbReference type="Pfam" id="PF12076">
    <property type="entry name" value="CER1-like_C"/>
    <property type="match status" value="1"/>
</dbReference>
<dbReference type="AlphaFoldDB" id="A0A2I0HEG1"/>
<dbReference type="EMBL" id="PGOL01040824">
    <property type="protein sequence ID" value="PKI11372.1"/>
    <property type="molecule type" value="Genomic_DNA"/>
</dbReference>
<gene>
    <name evidence="3" type="ORF">CRG98_049544</name>
</gene>
<dbReference type="STRING" id="22663.A0A2I0HEG1"/>
<feature type="non-terminal residue" evidence="3">
    <location>
        <position position="1"/>
    </location>
</feature>
<feature type="domain" description="Very-long-chain aldehyde decarbonylase CER1-like C-terminal" evidence="2">
    <location>
        <begin position="44"/>
        <end position="100"/>
    </location>
</feature>
<keyword evidence="4" id="KW-1185">Reference proteome</keyword>
<feature type="non-terminal residue" evidence="3">
    <location>
        <position position="100"/>
    </location>
</feature>
<comment type="caution">
    <text evidence="3">The sequence shown here is derived from an EMBL/GenBank/DDBJ whole genome shotgun (WGS) entry which is preliminary data.</text>
</comment>
<organism evidence="3 4">
    <name type="scientific">Punica granatum</name>
    <name type="common">Pomegranate</name>
    <dbReference type="NCBI Taxonomy" id="22663"/>
    <lineage>
        <taxon>Eukaryota</taxon>
        <taxon>Viridiplantae</taxon>
        <taxon>Streptophyta</taxon>
        <taxon>Embryophyta</taxon>
        <taxon>Tracheophyta</taxon>
        <taxon>Spermatophyta</taxon>
        <taxon>Magnoliopsida</taxon>
        <taxon>eudicotyledons</taxon>
        <taxon>Gunneridae</taxon>
        <taxon>Pentapetalae</taxon>
        <taxon>rosids</taxon>
        <taxon>malvids</taxon>
        <taxon>Myrtales</taxon>
        <taxon>Lythraceae</taxon>
        <taxon>Punica</taxon>
    </lineage>
</organism>
<dbReference type="Proteomes" id="UP000233551">
    <property type="component" value="Unassembled WGS sequence"/>
</dbReference>
<evidence type="ECO:0000313" key="4">
    <source>
        <dbReference type="Proteomes" id="UP000233551"/>
    </source>
</evidence>
<evidence type="ECO:0000313" key="3">
    <source>
        <dbReference type="EMBL" id="PKI11372.1"/>
    </source>
</evidence>